<dbReference type="EMBL" id="GAIX01011621">
    <property type="protein sequence ID" value="JAA80939.1"/>
    <property type="molecule type" value="Transcribed_RNA"/>
</dbReference>
<reference evidence="2" key="1">
    <citation type="journal article" date="2013" name="BMC Genomics">
        <title>Unscrambling butterfly oogenesis.</title>
        <authorList>
            <person name="Carter J.M."/>
            <person name="Baker S.C."/>
            <person name="Pink R."/>
            <person name="Carter D.R."/>
            <person name="Collins A."/>
            <person name="Tomlin J."/>
            <person name="Gibbs M."/>
            <person name="Breuker C.J."/>
        </authorList>
    </citation>
    <scope>NUCLEOTIDE SEQUENCE</scope>
    <source>
        <tissue evidence="2">Ovary</tissue>
    </source>
</reference>
<keyword evidence="1" id="KW-1133">Transmembrane helix</keyword>
<accession>S4NV90</accession>
<keyword evidence="1" id="KW-0472">Membrane</keyword>
<sequence length="73" mass="8452">MPFLVLTIAIHLMSPICIDVLFKIIYEFDATRNTLQLWQAAVRRNNHCSGHTKKYLNICLNLSAVLKLHIIFL</sequence>
<reference evidence="2" key="2">
    <citation type="submission" date="2013-05" db="EMBL/GenBank/DDBJ databases">
        <authorList>
            <person name="Carter J.-M."/>
            <person name="Baker S.C."/>
            <person name="Pink R."/>
            <person name="Carter D.R.F."/>
            <person name="Collins A."/>
            <person name="Tomlin J."/>
            <person name="Gibbs M."/>
            <person name="Breuker C.J."/>
        </authorList>
    </citation>
    <scope>NUCLEOTIDE SEQUENCE</scope>
    <source>
        <tissue evidence="2">Ovary</tissue>
    </source>
</reference>
<feature type="transmembrane region" description="Helical" evidence="1">
    <location>
        <begin position="6"/>
        <end position="26"/>
    </location>
</feature>
<evidence type="ECO:0000256" key="1">
    <source>
        <dbReference type="SAM" id="Phobius"/>
    </source>
</evidence>
<name>S4NV90_9NEOP</name>
<dbReference type="AlphaFoldDB" id="S4NV90"/>
<organism evidence="2">
    <name type="scientific">Pararge aegeria</name>
    <name type="common">speckled wood butterfly</name>
    <dbReference type="NCBI Taxonomy" id="116150"/>
    <lineage>
        <taxon>Eukaryota</taxon>
        <taxon>Metazoa</taxon>
        <taxon>Ecdysozoa</taxon>
        <taxon>Arthropoda</taxon>
        <taxon>Hexapoda</taxon>
        <taxon>Insecta</taxon>
        <taxon>Pterygota</taxon>
        <taxon>Neoptera</taxon>
        <taxon>Endopterygota</taxon>
        <taxon>Lepidoptera</taxon>
        <taxon>Glossata</taxon>
        <taxon>Ditrysia</taxon>
        <taxon>Papilionoidea</taxon>
        <taxon>Nymphalidae</taxon>
        <taxon>Satyrinae</taxon>
        <taxon>Satyrini</taxon>
        <taxon>Parargina</taxon>
        <taxon>Pararge</taxon>
    </lineage>
</organism>
<proteinExistence type="predicted"/>
<keyword evidence="1" id="KW-0812">Transmembrane</keyword>
<evidence type="ECO:0000313" key="2">
    <source>
        <dbReference type="EMBL" id="JAA80939.1"/>
    </source>
</evidence>
<protein>
    <submittedName>
        <fullName evidence="2">Uncharacterized protein</fullName>
    </submittedName>
</protein>